<evidence type="ECO:0008006" key="3">
    <source>
        <dbReference type="Google" id="ProtNLM"/>
    </source>
</evidence>
<evidence type="ECO:0000313" key="1">
    <source>
        <dbReference type="EMBL" id="WMV46582.1"/>
    </source>
</evidence>
<gene>
    <name evidence="1" type="ORF">MTR67_039967</name>
</gene>
<accession>A0AAF0UI61</accession>
<dbReference type="EMBL" id="CP133620">
    <property type="protein sequence ID" value="WMV46582.1"/>
    <property type="molecule type" value="Genomic_DNA"/>
</dbReference>
<sequence length="363" mass="41761">MMHRSSMSRKVMEWICQCLREASKEKKKVTRRWRMVEHESEHYCTRKHNIHGRFISIIALYRGGRSGIIVPELASNAGWLDISLKIDRFIKCQKNRLSRASGDGRRVAFISNGGHQQQDVFLSLPVKETWIRAVGITLYLWSKKVFQEIGEICGGWVATEEETELKNHMKSARILVANNGRKIPKEVAVSRNSIKFYFQIWLECSPRFEIMLKNNKGKEDTFYPVQRFNQRILAERICDDDSESRQLRDFPILQHVAPANKVTISAREGHMSHLNEGHVSHLKEIPKEGYTSGPNNSQAWCIGPDVAAQVIVNNFQGEIEGLLTAQRSFDCIEKIIAQRVLHGDSQVTENSPTFTRMVRNTQR</sequence>
<dbReference type="AlphaFoldDB" id="A0AAF0UI61"/>
<keyword evidence="2" id="KW-1185">Reference proteome</keyword>
<dbReference type="PANTHER" id="PTHR34427:SF10">
    <property type="entry name" value="DUF4283 DOMAIN-CONTAINING PROTEIN"/>
    <property type="match status" value="1"/>
</dbReference>
<organism evidence="1 2">
    <name type="scientific">Solanum verrucosum</name>
    <dbReference type="NCBI Taxonomy" id="315347"/>
    <lineage>
        <taxon>Eukaryota</taxon>
        <taxon>Viridiplantae</taxon>
        <taxon>Streptophyta</taxon>
        <taxon>Embryophyta</taxon>
        <taxon>Tracheophyta</taxon>
        <taxon>Spermatophyta</taxon>
        <taxon>Magnoliopsida</taxon>
        <taxon>eudicotyledons</taxon>
        <taxon>Gunneridae</taxon>
        <taxon>Pentapetalae</taxon>
        <taxon>asterids</taxon>
        <taxon>lamiids</taxon>
        <taxon>Solanales</taxon>
        <taxon>Solanaceae</taxon>
        <taxon>Solanoideae</taxon>
        <taxon>Solaneae</taxon>
        <taxon>Solanum</taxon>
    </lineage>
</organism>
<dbReference type="PANTHER" id="PTHR34427">
    <property type="entry name" value="DUF4283 DOMAIN PROTEIN"/>
    <property type="match status" value="1"/>
</dbReference>
<name>A0AAF0UI61_SOLVR</name>
<reference evidence="1" key="1">
    <citation type="submission" date="2023-08" db="EMBL/GenBank/DDBJ databases">
        <title>A de novo genome assembly of Solanum verrucosum Schlechtendal, a Mexican diploid species geographically isolated from the other diploid A-genome species in potato relatives.</title>
        <authorList>
            <person name="Hosaka K."/>
        </authorList>
    </citation>
    <scope>NUCLEOTIDE SEQUENCE</scope>
    <source>
        <tissue evidence="1">Young leaves</tissue>
    </source>
</reference>
<evidence type="ECO:0000313" key="2">
    <source>
        <dbReference type="Proteomes" id="UP001234989"/>
    </source>
</evidence>
<dbReference type="Proteomes" id="UP001234989">
    <property type="component" value="Chromosome 9"/>
</dbReference>
<proteinExistence type="predicted"/>
<protein>
    <recommendedName>
        <fullName evidence="3">DUF4283 domain-containing protein</fullName>
    </recommendedName>
</protein>